<dbReference type="Gene3D" id="3.90.1420.10">
    <property type="entry name" value="Rubisco LSMT, substrate-binding domain"/>
    <property type="match status" value="1"/>
</dbReference>
<dbReference type="Pfam" id="PF09273">
    <property type="entry name" value="Rubis-subs-bind"/>
    <property type="match status" value="1"/>
</dbReference>
<accession>A0AAW1X4Q6</accession>
<feature type="domain" description="Rubisco LSMT substrate-binding" evidence="1">
    <location>
        <begin position="24"/>
        <end position="70"/>
    </location>
</feature>
<proteinExistence type="predicted"/>
<organism evidence="2 3">
    <name type="scientific">Rubus argutus</name>
    <name type="common">Southern blackberry</name>
    <dbReference type="NCBI Taxonomy" id="59490"/>
    <lineage>
        <taxon>Eukaryota</taxon>
        <taxon>Viridiplantae</taxon>
        <taxon>Streptophyta</taxon>
        <taxon>Embryophyta</taxon>
        <taxon>Tracheophyta</taxon>
        <taxon>Spermatophyta</taxon>
        <taxon>Magnoliopsida</taxon>
        <taxon>eudicotyledons</taxon>
        <taxon>Gunneridae</taxon>
        <taxon>Pentapetalae</taxon>
        <taxon>rosids</taxon>
        <taxon>fabids</taxon>
        <taxon>Rosales</taxon>
        <taxon>Rosaceae</taxon>
        <taxon>Rosoideae</taxon>
        <taxon>Rosoideae incertae sedis</taxon>
        <taxon>Rubus</taxon>
    </lineage>
</organism>
<gene>
    <name evidence="2" type="ORF">M0R45_019039</name>
</gene>
<evidence type="ECO:0000313" key="2">
    <source>
        <dbReference type="EMBL" id="KAK9931775.1"/>
    </source>
</evidence>
<keyword evidence="3" id="KW-1185">Reference proteome</keyword>
<name>A0AAW1X4Q6_RUBAR</name>
<comment type="caution">
    <text evidence="2">The sequence shown here is derived from an EMBL/GenBank/DDBJ whole genome shotgun (WGS) entry which is preliminary data.</text>
</comment>
<dbReference type="Proteomes" id="UP001457282">
    <property type="component" value="Unassembled WGS sequence"/>
</dbReference>
<evidence type="ECO:0000313" key="3">
    <source>
        <dbReference type="Proteomes" id="UP001457282"/>
    </source>
</evidence>
<dbReference type="EMBL" id="JBEDUW010000004">
    <property type="protein sequence ID" value="KAK9931775.1"/>
    <property type="molecule type" value="Genomic_DNA"/>
</dbReference>
<dbReference type="InterPro" id="IPR036464">
    <property type="entry name" value="Rubisco_LSMT_subst-bd_sf"/>
</dbReference>
<protein>
    <recommendedName>
        <fullName evidence="1">Rubisco LSMT substrate-binding domain-containing protein</fullName>
    </recommendedName>
</protein>
<reference evidence="2 3" key="1">
    <citation type="journal article" date="2023" name="G3 (Bethesda)">
        <title>A chromosome-length genome assembly and annotation of blackberry (Rubus argutus, cv. 'Hillquist').</title>
        <authorList>
            <person name="Bruna T."/>
            <person name="Aryal R."/>
            <person name="Dudchenko O."/>
            <person name="Sargent D.J."/>
            <person name="Mead D."/>
            <person name="Buti M."/>
            <person name="Cavallini A."/>
            <person name="Hytonen T."/>
            <person name="Andres J."/>
            <person name="Pham M."/>
            <person name="Weisz D."/>
            <person name="Mascagni F."/>
            <person name="Usai G."/>
            <person name="Natali L."/>
            <person name="Bassil N."/>
            <person name="Fernandez G.E."/>
            <person name="Lomsadze A."/>
            <person name="Armour M."/>
            <person name="Olukolu B."/>
            <person name="Poorten T."/>
            <person name="Britton C."/>
            <person name="Davik J."/>
            <person name="Ashrafi H."/>
            <person name="Aiden E.L."/>
            <person name="Borodovsky M."/>
            <person name="Worthington M."/>
        </authorList>
    </citation>
    <scope>NUCLEOTIDE SEQUENCE [LARGE SCALE GENOMIC DNA]</scope>
    <source>
        <strain evidence="2">PI 553951</strain>
    </source>
</reference>
<sequence>MEVDKQLSSDELDKDCSILLELAESDPLFDKKKKLLQDNGFHSKEQIRIKRSSDPSWLSTTLKVMVRIARIIKLDEDILHNYGKQSIAIFRYQQESKRPSDQGLQL</sequence>
<evidence type="ECO:0000259" key="1">
    <source>
        <dbReference type="Pfam" id="PF09273"/>
    </source>
</evidence>
<dbReference type="AlphaFoldDB" id="A0AAW1X4Q6"/>
<dbReference type="InterPro" id="IPR015353">
    <property type="entry name" value="Rubisco_LSMT_subst-bd"/>
</dbReference>